<protein>
    <recommendedName>
        <fullName evidence="2">PDZ domain-containing protein</fullName>
    </recommendedName>
</protein>
<dbReference type="InterPro" id="IPR036034">
    <property type="entry name" value="PDZ_sf"/>
</dbReference>
<sequence length="513" mass="59562">MSFNKFNSNIITVLLQNELKSETTNSISNLGLGIQGEKPSNLIIFPGGVADRMGLKNDDELLAINGITLNELNHLNVVTKLSQIYSKNKEMLRKQQKTKKTMPEEENLFIQRNSGNKNKKAKTEEENQQKNKFSFRKFPMPVKVEGGYQSRWINNVFLLIVRTFNIKSLLKNNLKLLNICTYLNRLQPSTKFKLNYSPNILSNNNINKINKQHRRSSLTLSSSINSTEFSKYYFEDYSTKDNYLLLNNKQPIAIFVIEFIGKFTKEFNKLINYNINIFEKILNIEEYLNISNNIENEQIFCVLFAYEDQLQILPFIFDELNNKNNLSMENNINYNNFNNNNIYSLDKLFFERKQIISILRSQINEKIFGILIKNKQNIFECFIFKTLPENLQKHNEHFNISEIMNIKCRIVANIRFLQNIPYTSSSSYLSPNKTKEKIKNIIVNKFLSSIGGGGGIIKTSLGINNESFNNSSFDNFDENNYQNTSTESNANSGDLFDPEEEIFGENSFYESKN</sequence>
<dbReference type="EMBL" id="JABEBT010000110">
    <property type="protein sequence ID" value="KAF7632160.1"/>
    <property type="molecule type" value="Genomic_DNA"/>
</dbReference>
<dbReference type="Gene3D" id="2.30.42.10">
    <property type="match status" value="1"/>
</dbReference>
<accession>A0A8S9ZFT2</accession>
<gene>
    <name evidence="3" type="ORF">Mgra_00008412</name>
</gene>
<dbReference type="SUPFAM" id="SSF50156">
    <property type="entry name" value="PDZ domain-like"/>
    <property type="match status" value="1"/>
</dbReference>
<evidence type="ECO:0000259" key="2">
    <source>
        <dbReference type="PROSITE" id="PS50106"/>
    </source>
</evidence>
<dbReference type="InterPro" id="IPR001478">
    <property type="entry name" value="PDZ"/>
</dbReference>
<dbReference type="SMART" id="SM00228">
    <property type="entry name" value="PDZ"/>
    <property type="match status" value="1"/>
</dbReference>
<evidence type="ECO:0000313" key="4">
    <source>
        <dbReference type="Proteomes" id="UP000605970"/>
    </source>
</evidence>
<reference evidence="3" key="1">
    <citation type="journal article" date="2020" name="Ecol. Evol.">
        <title>Genome structure and content of the rice root-knot nematode (Meloidogyne graminicola).</title>
        <authorList>
            <person name="Phan N.T."/>
            <person name="Danchin E.G.J."/>
            <person name="Klopp C."/>
            <person name="Perfus-Barbeoch L."/>
            <person name="Kozlowski D.K."/>
            <person name="Koutsovoulos G.D."/>
            <person name="Lopez-Roques C."/>
            <person name="Bouchez O."/>
            <person name="Zahm M."/>
            <person name="Besnard G."/>
            <person name="Bellafiore S."/>
        </authorList>
    </citation>
    <scope>NUCLEOTIDE SEQUENCE</scope>
    <source>
        <strain evidence="3">VN-18</strain>
    </source>
</reference>
<dbReference type="OrthoDB" id="10607523at2759"/>
<dbReference type="Proteomes" id="UP000605970">
    <property type="component" value="Unassembled WGS sequence"/>
</dbReference>
<feature type="domain" description="PDZ" evidence="2">
    <location>
        <begin position="12"/>
        <end position="96"/>
    </location>
</feature>
<comment type="caution">
    <text evidence="3">The sequence shown here is derived from an EMBL/GenBank/DDBJ whole genome shotgun (WGS) entry which is preliminary data.</text>
</comment>
<evidence type="ECO:0000313" key="3">
    <source>
        <dbReference type="EMBL" id="KAF7632160.1"/>
    </source>
</evidence>
<organism evidence="3 4">
    <name type="scientific">Meloidogyne graminicola</name>
    <dbReference type="NCBI Taxonomy" id="189291"/>
    <lineage>
        <taxon>Eukaryota</taxon>
        <taxon>Metazoa</taxon>
        <taxon>Ecdysozoa</taxon>
        <taxon>Nematoda</taxon>
        <taxon>Chromadorea</taxon>
        <taxon>Rhabditida</taxon>
        <taxon>Tylenchina</taxon>
        <taxon>Tylenchomorpha</taxon>
        <taxon>Tylenchoidea</taxon>
        <taxon>Meloidogynidae</taxon>
        <taxon>Meloidogyninae</taxon>
        <taxon>Meloidogyne</taxon>
    </lineage>
</organism>
<feature type="region of interest" description="Disordered" evidence="1">
    <location>
        <begin position="477"/>
        <end position="496"/>
    </location>
</feature>
<feature type="compositionally biased region" description="Polar residues" evidence="1">
    <location>
        <begin position="481"/>
        <end position="492"/>
    </location>
</feature>
<dbReference type="AlphaFoldDB" id="A0A8S9ZFT2"/>
<name>A0A8S9ZFT2_9BILA</name>
<evidence type="ECO:0000256" key="1">
    <source>
        <dbReference type="SAM" id="MobiDB-lite"/>
    </source>
</evidence>
<dbReference type="PROSITE" id="PS50106">
    <property type="entry name" value="PDZ"/>
    <property type="match status" value="1"/>
</dbReference>
<keyword evidence="4" id="KW-1185">Reference proteome</keyword>
<feature type="region of interest" description="Disordered" evidence="1">
    <location>
        <begin position="96"/>
        <end position="130"/>
    </location>
</feature>
<proteinExistence type="predicted"/>